<dbReference type="SUPFAM" id="SSF53850">
    <property type="entry name" value="Periplasmic binding protein-like II"/>
    <property type="match status" value="1"/>
</dbReference>
<organism evidence="2 3">
    <name type="scientific">Jatrophihabitans lederbergiae</name>
    <dbReference type="NCBI Taxonomy" id="3075547"/>
    <lineage>
        <taxon>Bacteria</taxon>
        <taxon>Bacillati</taxon>
        <taxon>Actinomycetota</taxon>
        <taxon>Actinomycetes</taxon>
        <taxon>Jatrophihabitantales</taxon>
        <taxon>Jatrophihabitantaceae</taxon>
        <taxon>Jatrophihabitans</taxon>
    </lineage>
</organism>
<name>A0ABU2J954_9ACTN</name>
<dbReference type="EMBL" id="JAVREH010000008">
    <property type="protein sequence ID" value="MDT0261507.1"/>
    <property type="molecule type" value="Genomic_DNA"/>
</dbReference>
<dbReference type="InterPro" id="IPR006059">
    <property type="entry name" value="SBP"/>
</dbReference>
<comment type="caution">
    <text evidence="2">The sequence shown here is derived from an EMBL/GenBank/DDBJ whole genome shotgun (WGS) entry which is preliminary data.</text>
</comment>
<dbReference type="Pfam" id="PF13416">
    <property type="entry name" value="SBP_bac_8"/>
    <property type="match status" value="1"/>
</dbReference>
<dbReference type="RefSeq" id="WP_311422661.1">
    <property type="nucleotide sequence ID" value="NZ_JAVREH010000008.1"/>
</dbReference>
<sequence>MSRPTPTPVRARRVHRRRAVLAALAGAALLGLTACSGNSGAAAPTALDPGNWPAVLAQAKGQTVNFYAYGGDTVLNSFLSGYVTDALAMQGVTLKQVKITDTVDAVNKVLGEKQAGRSTGGSVDAIWINGENFATGVQAKLWYCGWDKALPNSRYVDFANAAVGSDFGVPVNGCEAVWQQADSALVYDSSKLSSTDVASVSALLAWATAHPGHFSYPALPDFTGSMAVRTILYDSLGAPAPLAGAFDAAKYAPAASALWARLNALEPALWRGGSTYPQTQDAVERLYGDGEISAYFTYGPGAVADKVRAGLYPKSTREAVPSPGNISNNSFLAIPGNAAHKAAALMLANVLEDPQTQLALYKAEGIYPGIDAAKTDAATRAAFAAVQVSASVLPLSELTAHAQPELASGYVTRLEKDWRTKVLQH</sequence>
<protein>
    <submittedName>
        <fullName evidence="2">ABC transporter substrate-binding protein</fullName>
    </submittedName>
</protein>
<gene>
    <name evidence="2" type="ORF">RM423_08885</name>
</gene>
<evidence type="ECO:0000256" key="1">
    <source>
        <dbReference type="SAM" id="SignalP"/>
    </source>
</evidence>
<dbReference type="PANTHER" id="PTHR42779">
    <property type="entry name" value="PROTEIN YNJB"/>
    <property type="match status" value="1"/>
</dbReference>
<dbReference type="PROSITE" id="PS51257">
    <property type="entry name" value="PROKAR_LIPOPROTEIN"/>
    <property type="match status" value="1"/>
</dbReference>
<feature type="signal peptide" evidence="1">
    <location>
        <begin position="1"/>
        <end position="41"/>
    </location>
</feature>
<dbReference type="InterPro" id="IPR027020">
    <property type="entry name" value="YnjB"/>
</dbReference>
<keyword evidence="1" id="KW-0732">Signal</keyword>
<dbReference type="PIRSF" id="PIRSF029172">
    <property type="entry name" value="UCP029172_ABC_sbc_YnjB"/>
    <property type="match status" value="1"/>
</dbReference>
<dbReference type="Proteomes" id="UP001183176">
    <property type="component" value="Unassembled WGS sequence"/>
</dbReference>
<proteinExistence type="predicted"/>
<reference evidence="3" key="1">
    <citation type="submission" date="2023-07" db="EMBL/GenBank/DDBJ databases">
        <title>30 novel species of actinomycetes from the DSMZ collection.</title>
        <authorList>
            <person name="Nouioui I."/>
        </authorList>
    </citation>
    <scope>NUCLEOTIDE SEQUENCE [LARGE SCALE GENOMIC DNA]</scope>
    <source>
        <strain evidence="3">DSM 44399</strain>
    </source>
</reference>
<evidence type="ECO:0000313" key="2">
    <source>
        <dbReference type="EMBL" id="MDT0261507.1"/>
    </source>
</evidence>
<dbReference type="InterPro" id="IPR006311">
    <property type="entry name" value="TAT_signal"/>
</dbReference>
<dbReference type="PANTHER" id="PTHR42779:SF1">
    <property type="entry name" value="PROTEIN YNJB"/>
    <property type="match status" value="1"/>
</dbReference>
<feature type="chain" id="PRO_5046274449" evidence="1">
    <location>
        <begin position="42"/>
        <end position="425"/>
    </location>
</feature>
<evidence type="ECO:0000313" key="3">
    <source>
        <dbReference type="Proteomes" id="UP001183176"/>
    </source>
</evidence>
<dbReference type="Gene3D" id="3.40.190.10">
    <property type="entry name" value="Periplasmic binding protein-like II"/>
    <property type="match status" value="2"/>
</dbReference>
<keyword evidence="3" id="KW-1185">Reference proteome</keyword>
<accession>A0ABU2J954</accession>
<dbReference type="NCBIfam" id="NF008633">
    <property type="entry name" value="PRK11622.1"/>
    <property type="match status" value="1"/>
</dbReference>
<dbReference type="PROSITE" id="PS51318">
    <property type="entry name" value="TAT"/>
    <property type="match status" value="1"/>
</dbReference>